<sequence>MTGWAFHNPVRLHFGSGTFDTLGEAIAGRSFILVTHPDAPLQLWRARLVALAGEPLLTIDDVEPNPSLAMLRRVCTQVSAAAYEPELIVALGGGSVMDTAKFLAAGRGRYAPVVQYMETGERLARRALPIVAIPTTSGTGSDLTKWATVWDPERKRKLSLNRDDLYAEAVFVDPRITESLPWPVTLASGLDALSHALESLWNVHATPVTRGFAIAAARDIMAGLRSLREDPQDSGAREKMALGATRAGLAFSNTQTALAHNISYPITLEHRVPHGIACSFCLPEVMSAAIGADADCDAALAELFGDLDRAPAQLRRFLSDLGVAADPEALGIGPEEWRDIVDAAFAGPRGRNFIGARSRFPLPTVAEA</sequence>
<dbReference type="SUPFAM" id="SSF56796">
    <property type="entry name" value="Dehydroquinate synthase-like"/>
    <property type="match status" value="1"/>
</dbReference>
<dbReference type="InterPro" id="IPR018211">
    <property type="entry name" value="ADH_Fe_CS"/>
</dbReference>
<protein>
    <submittedName>
        <fullName evidence="4">Alcohol dehydrogenase</fullName>
        <ecNumber evidence="4">1.1.1.1</ecNumber>
    </submittedName>
</protein>
<gene>
    <name evidence="4" type="ORF">GGR46_003981</name>
</gene>
<evidence type="ECO:0000313" key="5">
    <source>
        <dbReference type="Proteomes" id="UP000557392"/>
    </source>
</evidence>
<proteinExistence type="predicted"/>
<dbReference type="Pfam" id="PF00465">
    <property type="entry name" value="Fe-ADH"/>
    <property type="match status" value="1"/>
</dbReference>
<evidence type="ECO:0000256" key="1">
    <source>
        <dbReference type="ARBA" id="ARBA00023002"/>
    </source>
</evidence>
<dbReference type="InterPro" id="IPR056798">
    <property type="entry name" value="ADH_Fe_C"/>
</dbReference>
<feature type="domain" description="Fe-containing alcohol dehydrogenase-like C-terminal" evidence="3">
    <location>
        <begin position="185"/>
        <end position="345"/>
    </location>
</feature>
<dbReference type="InterPro" id="IPR017775">
    <property type="entry name" value="ADH_Fe_PsrA-like"/>
</dbReference>
<evidence type="ECO:0000259" key="3">
    <source>
        <dbReference type="Pfam" id="PF25137"/>
    </source>
</evidence>
<dbReference type="Pfam" id="PF25137">
    <property type="entry name" value="ADH_Fe_C"/>
    <property type="match status" value="1"/>
</dbReference>
<keyword evidence="1 4" id="KW-0560">Oxidoreductase</keyword>
<dbReference type="Gene3D" id="3.40.50.1970">
    <property type="match status" value="1"/>
</dbReference>
<dbReference type="GO" id="GO:0017000">
    <property type="term" value="P:antibiotic biosynthetic process"/>
    <property type="evidence" value="ECO:0007669"/>
    <property type="project" value="InterPro"/>
</dbReference>
<dbReference type="AlphaFoldDB" id="A0A7W6JVM5"/>
<feature type="domain" description="Alcohol dehydrogenase iron-type/glycerol dehydrogenase GldA" evidence="2">
    <location>
        <begin position="9"/>
        <end position="174"/>
    </location>
</feature>
<dbReference type="GO" id="GO:0004022">
    <property type="term" value="F:alcohol dehydrogenase (NAD+) activity"/>
    <property type="evidence" value="ECO:0007669"/>
    <property type="project" value="UniProtKB-EC"/>
</dbReference>
<dbReference type="EC" id="1.1.1.1" evidence="4"/>
<evidence type="ECO:0000259" key="2">
    <source>
        <dbReference type="Pfam" id="PF00465"/>
    </source>
</evidence>
<dbReference type="NCBIfam" id="TIGR03405">
    <property type="entry name" value="Phn_Fe-ADH"/>
    <property type="match status" value="1"/>
</dbReference>
<dbReference type="PANTHER" id="PTHR11496:SF103">
    <property type="entry name" value="DEHYDROGENASE, PUTATIVE-RELATED"/>
    <property type="match status" value="1"/>
</dbReference>
<dbReference type="EMBL" id="JACIEH010000003">
    <property type="protein sequence ID" value="MBB4100409.1"/>
    <property type="molecule type" value="Genomic_DNA"/>
</dbReference>
<organism evidence="4 5">
    <name type="scientific">Sphingomonas kyeonggiensis</name>
    <dbReference type="NCBI Taxonomy" id="1268553"/>
    <lineage>
        <taxon>Bacteria</taxon>
        <taxon>Pseudomonadati</taxon>
        <taxon>Pseudomonadota</taxon>
        <taxon>Alphaproteobacteria</taxon>
        <taxon>Sphingomonadales</taxon>
        <taxon>Sphingomonadaceae</taxon>
        <taxon>Sphingomonas</taxon>
    </lineage>
</organism>
<dbReference type="RefSeq" id="WP_183999704.1">
    <property type="nucleotide sequence ID" value="NZ_JACIEH010000003.1"/>
</dbReference>
<comment type="caution">
    <text evidence="4">The sequence shown here is derived from an EMBL/GenBank/DDBJ whole genome shotgun (WGS) entry which is preliminary data.</text>
</comment>
<keyword evidence="5" id="KW-1185">Reference proteome</keyword>
<dbReference type="PROSITE" id="PS00913">
    <property type="entry name" value="ADH_IRON_1"/>
    <property type="match status" value="1"/>
</dbReference>
<dbReference type="InterPro" id="IPR039697">
    <property type="entry name" value="Alcohol_dehydrogenase_Fe"/>
</dbReference>
<evidence type="ECO:0000313" key="4">
    <source>
        <dbReference type="EMBL" id="MBB4100409.1"/>
    </source>
</evidence>
<dbReference type="Gene3D" id="1.20.1090.10">
    <property type="entry name" value="Dehydroquinate synthase-like - alpha domain"/>
    <property type="match status" value="1"/>
</dbReference>
<reference evidence="4 5" key="1">
    <citation type="submission" date="2020-08" db="EMBL/GenBank/DDBJ databases">
        <title>Genomic Encyclopedia of Type Strains, Phase IV (KMG-IV): sequencing the most valuable type-strain genomes for metagenomic binning, comparative biology and taxonomic classification.</title>
        <authorList>
            <person name="Goeker M."/>
        </authorList>
    </citation>
    <scope>NUCLEOTIDE SEQUENCE [LARGE SCALE GENOMIC DNA]</scope>
    <source>
        <strain evidence="4 5">DSM 101806</strain>
    </source>
</reference>
<dbReference type="GO" id="GO:0046872">
    <property type="term" value="F:metal ion binding"/>
    <property type="evidence" value="ECO:0007669"/>
    <property type="project" value="InterPro"/>
</dbReference>
<dbReference type="Proteomes" id="UP000557392">
    <property type="component" value="Unassembled WGS sequence"/>
</dbReference>
<name>A0A7W6JVM5_9SPHN</name>
<accession>A0A7W6JVM5</accession>
<dbReference type="CDD" id="cd08182">
    <property type="entry name" value="HEPD"/>
    <property type="match status" value="1"/>
</dbReference>
<dbReference type="InterPro" id="IPR035873">
    <property type="entry name" value="PhpC"/>
</dbReference>
<dbReference type="PANTHER" id="PTHR11496">
    <property type="entry name" value="ALCOHOL DEHYDROGENASE"/>
    <property type="match status" value="1"/>
</dbReference>
<dbReference type="InterPro" id="IPR001670">
    <property type="entry name" value="ADH_Fe/GldA"/>
</dbReference>